<evidence type="ECO:0000256" key="8">
    <source>
        <dbReference type="RuleBase" id="RU003781"/>
    </source>
</evidence>
<feature type="binding site" evidence="7">
    <location>
        <begin position="26"/>
        <end position="31"/>
    </location>
    <ligand>
        <name>substrate</name>
    </ligand>
</feature>
<dbReference type="SUPFAM" id="SSF52972">
    <property type="entry name" value="ITPase-like"/>
    <property type="match status" value="1"/>
</dbReference>
<sequence>MHRNLRRTAQGRRPVRPIGDKLVIATHNPGKLREIADLVEPLGITCVSAKDLDLPEPEEIGNTFVDNADLKAREAADLSGLPALADDSGLCVDALQGSPGIFSARWAEDEQGNRDWMRAMERVWREVEAAGPDAGHDAHFACALAIAWPNDGQVENFEGRVDGTLTWPPRGANGFGYDPIFVANGREVTFGEMDPAEKHGISHRADAFRKLVKALK</sequence>
<feature type="binding site" evidence="7">
    <location>
        <position position="198"/>
    </location>
    <ligand>
        <name>substrate</name>
    </ligand>
</feature>
<feature type="active site" description="Proton acceptor" evidence="7">
    <location>
        <position position="87"/>
    </location>
</feature>
<evidence type="ECO:0000256" key="2">
    <source>
        <dbReference type="ARBA" id="ARBA00022723"/>
    </source>
</evidence>
<dbReference type="CDD" id="cd00515">
    <property type="entry name" value="HAM1"/>
    <property type="match status" value="1"/>
</dbReference>
<comment type="similarity">
    <text evidence="1 7 8">Belongs to the HAM1 NTPase family.</text>
</comment>
<comment type="subunit">
    <text evidence="7">Homodimer.</text>
</comment>
<dbReference type="Gene3D" id="3.90.950.10">
    <property type="match status" value="1"/>
</dbReference>
<keyword evidence="3 7" id="KW-0547">Nucleotide-binding</keyword>
<reference evidence="9 10" key="1">
    <citation type="submission" date="2020-08" db="EMBL/GenBank/DDBJ databases">
        <title>Genome sequence of Sphingomonas sediminicola KACC 15039T.</title>
        <authorList>
            <person name="Hyun D.-W."/>
            <person name="Bae J.-W."/>
        </authorList>
    </citation>
    <scope>NUCLEOTIDE SEQUENCE [LARGE SCALE GENOMIC DNA]</scope>
    <source>
        <strain evidence="9 10">KACC 15039</strain>
    </source>
</reference>
<feature type="binding site" evidence="7">
    <location>
        <begin position="175"/>
        <end position="178"/>
    </location>
    <ligand>
        <name>substrate</name>
    </ligand>
</feature>
<dbReference type="Pfam" id="PF01725">
    <property type="entry name" value="Ham1p_like"/>
    <property type="match status" value="1"/>
</dbReference>
<comment type="catalytic activity">
    <reaction evidence="7">
        <text>XTP + H2O = XMP + diphosphate + H(+)</text>
        <dbReference type="Rhea" id="RHEA:28610"/>
        <dbReference type="ChEBI" id="CHEBI:15377"/>
        <dbReference type="ChEBI" id="CHEBI:15378"/>
        <dbReference type="ChEBI" id="CHEBI:33019"/>
        <dbReference type="ChEBI" id="CHEBI:57464"/>
        <dbReference type="ChEBI" id="CHEBI:61314"/>
        <dbReference type="EC" id="3.6.1.66"/>
    </reaction>
</comment>
<dbReference type="InterPro" id="IPR002637">
    <property type="entry name" value="RdgB/HAM1"/>
</dbReference>
<dbReference type="PANTHER" id="PTHR11067">
    <property type="entry name" value="INOSINE TRIPHOSPHATE PYROPHOSPHATASE/HAM1 PROTEIN"/>
    <property type="match status" value="1"/>
</dbReference>
<keyword evidence="2 7" id="KW-0479">Metal-binding</keyword>
<feature type="binding site" evidence="7">
    <location>
        <position position="87"/>
    </location>
    <ligand>
        <name>Mg(2+)</name>
        <dbReference type="ChEBI" id="CHEBI:18420"/>
    </ligand>
</feature>
<evidence type="ECO:0000313" key="9">
    <source>
        <dbReference type="EMBL" id="QNP46968.1"/>
    </source>
</evidence>
<dbReference type="EMBL" id="CP060782">
    <property type="protein sequence ID" value="QNP46968.1"/>
    <property type="molecule type" value="Genomic_DNA"/>
</dbReference>
<dbReference type="EC" id="3.6.1.66" evidence="7"/>
<keyword evidence="6 7" id="KW-0546">Nucleotide metabolism</keyword>
<feature type="binding site" evidence="7">
    <location>
        <begin position="203"/>
        <end position="204"/>
    </location>
    <ligand>
        <name>substrate</name>
    </ligand>
</feature>
<evidence type="ECO:0000256" key="4">
    <source>
        <dbReference type="ARBA" id="ARBA00022801"/>
    </source>
</evidence>
<comment type="function">
    <text evidence="7">Pyrophosphatase that catalyzes the hydrolysis of nucleoside triphosphates to their monophosphate derivatives, with a high preference for the non-canonical purine nucleotides XTP (xanthosine triphosphate), dITP (deoxyinosine triphosphate) and ITP. Seems to function as a house-cleaning enzyme that removes non-canonical purine nucleotides from the nucleotide pool, thus preventing their incorporation into DNA/RNA and avoiding chromosomal lesions.</text>
</comment>
<comment type="catalytic activity">
    <reaction evidence="7">
        <text>ITP + H2O = IMP + diphosphate + H(+)</text>
        <dbReference type="Rhea" id="RHEA:29399"/>
        <dbReference type="ChEBI" id="CHEBI:15377"/>
        <dbReference type="ChEBI" id="CHEBI:15378"/>
        <dbReference type="ChEBI" id="CHEBI:33019"/>
        <dbReference type="ChEBI" id="CHEBI:58053"/>
        <dbReference type="ChEBI" id="CHEBI:61402"/>
        <dbReference type="EC" id="3.6.1.66"/>
    </reaction>
</comment>
<evidence type="ECO:0000256" key="7">
    <source>
        <dbReference type="HAMAP-Rule" id="MF_01405"/>
    </source>
</evidence>
<evidence type="ECO:0000256" key="6">
    <source>
        <dbReference type="ARBA" id="ARBA00023080"/>
    </source>
</evidence>
<evidence type="ECO:0000256" key="5">
    <source>
        <dbReference type="ARBA" id="ARBA00022842"/>
    </source>
</evidence>
<dbReference type="InterPro" id="IPR020922">
    <property type="entry name" value="dITP/XTP_pyrophosphatase"/>
</dbReference>
<comment type="cofactor">
    <cofactor evidence="7">
        <name>Mg(2+)</name>
        <dbReference type="ChEBI" id="CHEBI:18420"/>
    </cofactor>
    <text evidence="7">Binds 1 Mg(2+) ion per subunit.</text>
</comment>
<feature type="binding site" evidence="7">
    <location>
        <position position="88"/>
    </location>
    <ligand>
        <name>substrate</name>
    </ligand>
</feature>
<protein>
    <recommendedName>
        <fullName evidence="7">dITP/XTP pyrophosphatase</fullName>
        <ecNumber evidence="7">3.6.1.66</ecNumber>
    </recommendedName>
    <alternativeName>
        <fullName evidence="7">Non-canonical purine NTP pyrophosphatase</fullName>
    </alternativeName>
    <alternativeName>
        <fullName evidence="7">Non-standard purine NTP pyrophosphatase</fullName>
    </alternativeName>
    <alternativeName>
        <fullName evidence="7">Nucleoside-triphosphate diphosphatase</fullName>
    </alternativeName>
    <alternativeName>
        <fullName evidence="7">Nucleoside-triphosphate pyrophosphatase</fullName>
        <shortName evidence="7">NTPase</shortName>
    </alternativeName>
</protein>
<keyword evidence="5 7" id="KW-0460">Magnesium</keyword>
<comment type="catalytic activity">
    <reaction evidence="7">
        <text>dITP + H2O = dIMP + diphosphate + H(+)</text>
        <dbReference type="Rhea" id="RHEA:28342"/>
        <dbReference type="ChEBI" id="CHEBI:15377"/>
        <dbReference type="ChEBI" id="CHEBI:15378"/>
        <dbReference type="ChEBI" id="CHEBI:33019"/>
        <dbReference type="ChEBI" id="CHEBI:61194"/>
        <dbReference type="ChEBI" id="CHEBI:61382"/>
        <dbReference type="EC" id="3.6.1.66"/>
    </reaction>
</comment>
<gene>
    <name evidence="9" type="primary">rdgB</name>
    <name evidence="9" type="ORF">H9L14_08320</name>
</gene>
<organism evidence="9 10">
    <name type="scientific">Sphingomonas sediminicola</name>
    <dbReference type="NCBI Taxonomy" id="386874"/>
    <lineage>
        <taxon>Bacteria</taxon>
        <taxon>Pseudomonadati</taxon>
        <taxon>Pseudomonadota</taxon>
        <taxon>Alphaproteobacteria</taxon>
        <taxon>Sphingomonadales</taxon>
        <taxon>Sphingomonadaceae</taxon>
        <taxon>Sphingomonas</taxon>
    </lineage>
</organism>
<dbReference type="Proteomes" id="UP000516105">
    <property type="component" value="Chromosome"/>
</dbReference>
<keyword evidence="10" id="KW-1185">Reference proteome</keyword>
<evidence type="ECO:0000256" key="1">
    <source>
        <dbReference type="ARBA" id="ARBA00008023"/>
    </source>
</evidence>
<dbReference type="PANTHER" id="PTHR11067:SF9">
    <property type="entry name" value="INOSINE TRIPHOSPHATE PYROPHOSPHATASE"/>
    <property type="match status" value="1"/>
</dbReference>
<evidence type="ECO:0000313" key="10">
    <source>
        <dbReference type="Proteomes" id="UP000516105"/>
    </source>
</evidence>
<feature type="binding site" evidence="7">
    <location>
        <position position="58"/>
    </location>
    <ligand>
        <name>Mg(2+)</name>
        <dbReference type="ChEBI" id="CHEBI:18420"/>
    </ligand>
</feature>
<dbReference type="HAMAP" id="MF_01405">
    <property type="entry name" value="Non_canon_purine_NTPase"/>
    <property type="match status" value="1"/>
</dbReference>
<proteinExistence type="inferred from homology"/>
<name>A0ABX6TH71_9SPHN</name>
<keyword evidence="4 7" id="KW-0378">Hydrolase</keyword>
<evidence type="ECO:0000256" key="3">
    <source>
        <dbReference type="ARBA" id="ARBA00022741"/>
    </source>
</evidence>
<accession>A0ABX6TH71</accession>
<dbReference type="NCBIfam" id="TIGR00042">
    <property type="entry name" value="RdgB/HAM1 family non-canonical purine NTP pyrophosphatase"/>
    <property type="match status" value="1"/>
</dbReference>
<dbReference type="InterPro" id="IPR029001">
    <property type="entry name" value="ITPase-like_fam"/>
</dbReference>